<keyword evidence="2" id="KW-1133">Transmembrane helix</keyword>
<accession>A0AAE0XWP1</accession>
<reference evidence="3" key="1">
    <citation type="journal article" date="2023" name="G3 (Bethesda)">
        <title>A reference genome for the long-term kleptoplast-retaining sea slug Elysia crispata morphotype clarki.</title>
        <authorList>
            <person name="Eastman K.E."/>
            <person name="Pendleton A.L."/>
            <person name="Shaikh M.A."/>
            <person name="Suttiyut T."/>
            <person name="Ogas R."/>
            <person name="Tomko P."/>
            <person name="Gavelis G."/>
            <person name="Widhalm J.R."/>
            <person name="Wisecaver J.H."/>
        </authorList>
    </citation>
    <scope>NUCLEOTIDE SEQUENCE</scope>
    <source>
        <strain evidence="3">ECLA1</strain>
    </source>
</reference>
<dbReference type="AlphaFoldDB" id="A0AAE0XWP1"/>
<protein>
    <submittedName>
        <fullName evidence="3">Uncharacterized protein</fullName>
    </submittedName>
</protein>
<comment type="caution">
    <text evidence="3">The sequence shown here is derived from an EMBL/GenBank/DDBJ whole genome shotgun (WGS) entry which is preliminary data.</text>
</comment>
<evidence type="ECO:0000256" key="2">
    <source>
        <dbReference type="SAM" id="Phobius"/>
    </source>
</evidence>
<evidence type="ECO:0000256" key="1">
    <source>
        <dbReference type="SAM" id="MobiDB-lite"/>
    </source>
</evidence>
<feature type="region of interest" description="Disordered" evidence="1">
    <location>
        <begin position="225"/>
        <end position="266"/>
    </location>
</feature>
<keyword evidence="4" id="KW-1185">Reference proteome</keyword>
<feature type="region of interest" description="Disordered" evidence="1">
    <location>
        <begin position="168"/>
        <end position="207"/>
    </location>
</feature>
<proteinExistence type="predicted"/>
<keyword evidence="2" id="KW-0812">Transmembrane</keyword>
<organism evidence="3 4">
    <name type="scientific">Elysia crispata</name>
    <name type="common">lettuce slug</name>
    <dbReference type="NCBI Taxonomy" id="231223"/>
    <lineage>
        <taxon>Eukaryota</taxon>
        <taxon>Metazoa</taxon>
        <taxon>Spiralia</taxon>
        <taxon>Lophotrochozoa</taxon>
        <taxon>Mollusca</taxon>
        <taxon>Gastropoda</taxon>
        <taxon>Heterobranchia</taxon>
        <taxon>Euthyneura</taxon>
        <taxon>Panpulmonata</taxon>
        <taxon>Sacoglossa</taxon>
        <taxon>Placobranchoidea</taxon>
        <taxon>Plakobranchidae</taxon>
        <taxon>Elysia</taxon>
    </lineage>
</organism>
<evidence type="ECO:0000313" key="4">
    <source>
        <dbReference type="Proteomes" id="UP001283361"/>
    </source>
</evidence>
<keyword evidence="2" id="KW-0472">Membrane</keyword>
<evidence type="ECO:0000313" key="3">
    <source>
        <dbReference type="EMBL" id="KAK3718632.1"/>
    </source>
</evidence>
<feature type="transmembrane region" description="Helical" evidence="2">
    <location>
        <begin position="108"/>
        <end position="134"/>
    </location>
</feature>
<sequence length="266" mass="28067">MFDKKVADSQSCQIIWRFCFEKLGFGVKVLGEAGSQLKESNSLLRSFLNPEDSETERTPCFSSIILRMELILPVILSGTAISAAERSVPKTADNEPEVKQPSADDDSINAIAVVVGVVAAAIIAVLIIVVIILLRQNPETFQAMLDRKRAAHAQSKLIPNDLPPITGARGSLTSLPAPNDLPPITEARDSLTSLPAPNDLPPITEARGSLTSLPAPNDLPPIIGARGSLTSLPAPNDLPPITEARGSLTSLPAPNDLPPITGEGAV</sequence>
<dbReference type="Proteomes" id="UP001283361">
    <property type="component" value="Unassembled WGS sequence"/>
</dbReference>
<dbReference type="EMBL" id="JAWDGP010007432">
    <property type="protein sequence ID" value="KAK3718632.1"/>
    <property type="molecule type" value="Genomic_DNA"/>
</dbReference>
<name>A0AAE0XWP1_9GAST</name>
<gene>
    <name evidence="3" type="ORF">RRG08_066884</name>
</gene>